<feature type="chain" id="PRO_5042879772" evidence="1">
    <location>
        <begin position="28"/>
        <end position="149"/>
    </location>
</feature>
<reference evidence="2 4" key="1">
    <citation type="journal article" date="2023" name="Microb. Genom.">
        <title>Mesoterricola silvestris gen. nov., sp. nov., Mesoterricola sediminis sp. nov., Geothrix oryzae sp. nov., Geothrix edaphica sp. nov., Geothrix rubra sp. nov., and Geothrix limicola sp. nov., six novel members of Acidobacteriota isolated from soils.</title>
        <authorList>
            <person name="Weisberg A.J."/>
            <person name="Pearce E."/>
            <person name="Kramer C.G."/>
            <person name="Chang J.H."/>
            <person name="Clarke C.R."/>
        </authorList>
    </citation>
    <scope>NUCLEOTIDE SEQUENCE</scope>
    <source>
        <strain evidence="3 4">NB05-1H</strain>
        <strain evidence="2">NRRL_B-16521</strain>
    </source>
</reference>
<accession>A0AAP6BK13</accession>
<gene>
    <name evidence="2" type="ORF">PV399_41555</name>
    <name evidence="3" type="ORF">PV666_22355</name>
</gene>
<organism evidence="2 5">
    <name type="scientific">Streptomyces acidiscabies</name>
    <dbReference type="NCBI Taxonomy" id="42234"/>
    <lineage>
        <taxon>Bacteria</taxon>
        <taxon>Bacillati</taxon>
        <taxon>Actinomycetota</taxon>
        <taxon>Actinomycetes</taxon>
        <taxon>Kitasatosporales</taxon>
        <taxon>Streptomycetaceae</taxon>
        <taxon>Streptomyces</taxon>
    </lineage>
</organism>
<dbReference type="Proteomes" id="UP001272987">
    <property type="component" value="Unassembled WGS sequence"/>
</dbReference>
<comment type="caution">
    <text evidence="2">The sequence shown here is derived from an EMBL/GenBank/DDBJ whole genome shotgun (WGS) entry which is preliminary data.</text>
</comment>
<dbReference type="EMBL" id="JARAWP010000013">
    <property type="protein sequence ID" value="MDX3020611.1"/>
    <property type="molecule type" value="Genomic_DNA"/>
</dbReference>
<evidence type="ECO:0000313" key="3">
    <source>
        <dbReference type="EMBL" id="MDX3020611.1"/>
    </source>
</evidence>
<sequence length="149" mass="15167">MVKSRVLAALCGSALLAGLVATTPAGAAPVVNVCGGAVADYTGVSGLDIAFTGSATHNGIDRPLTITPQLLGSNLVKVEIAGGAGDSRFAIGNLEIRSNASGRGKILFPSYAGHGWSTDLSCTGTRVTRIIGKIEVADQRDPIDFTVTR</sequence>
<evidence type="ECO:0000313" key="4">
    <source>
        <dbReference type="Proteomes" id="UP001272987"/>
    </source>
</evidence>
<name>A0AAP6BK13_9ACTN</name>
<dbReference type="AlphaFoldDB" id="A0AAP6BK13"/>
<feature type="signal peptide" evidence="1">
    <location>
        <begin position="1"/>
        <end position="27"/>
    </location>
</feature>
<proteinExistence type="predicted"/>
<keyword evidence="1" id="KW-0732">Signal</keyword>
<evidence type="ECO:0000313" key="5">
    <source>
        <dbReference type="Proteomes" id="UP001282288"/>
    </source>
</evidence>
<dbReference type="RefSeq" id="WP_010352711.1">
    <property type="nucleotide sequence ID" value="NZ_CP122369.1"/>
</dbReference>
<dbReference type="GeneID" id="69810326"/>
<dbReference type="Proteomes" id="UP001282288">
    <property type="component" value="Unassembled WGS sequence"/>
</dbReference>
<keyword evidence="4" id="KW-1185">Reference proteome</keyword>
<dbReference type="EMBL" id="JARAWC010000052">
    <property type="protein sequence ID" value="MDX2966150.1"/>
    <property type="molecule type" value="Genomic_DNA"/>
</dbReference>
<protein>
    <submittedName>
        <fullName evidence="2">Uncharacterized protein</fullName>
    </submittedName>
</protein>
<evidence type="ECO:0000256" key="1">
    <source>
        <dbReference type="SAM" id="SignalP"/>
    </source>
</evidence>
<evidence type="ECO:0000313" key="2">
    <source>
        <dbReference type="EMBL" id="MDX2966150.1"/>
    </source>
</evidence>